<dbReference type="PANTHER" id="PTHR45661">
    <property type="entry name" value="SURFACE ANTIGEN"/>
    <property type="match status" value="1"/>
</dbReference>
<dbReference type="Pfam" id="PF13306">
    <property type="entry name" value="LRR_5"/>
    <property type="match status" value="1"/>
</dbReference>
<dbReference type="AlphaFoldDB" id="A0A1M5VFJ1"/>
<dbReference type="PANTHER" id="PTHR45661:SF3">
    <property type="entry name" value="IG-LIKE DOMAIN-CONTAINING PROTEIN"/>
    <property type="match status" value="1"/>
</dbReference>
<evidence type="ECO:0000313" key="2">
    <source>
        <dbReference type="Proteomes" id="UP000184109"/>
    </source>
</evidence>
<dbReference type="InterPro" id="IPR026906">
    <property type="entry name" value="LRR_5"/>
</dbReference>
<dbReference type="EMBL" id="FQXQ01000003">
    <property type="protein sequence ID" value="SHH74017.1"/>
    <property type="molecule type" value="Genomic_DNA"/>
</dbReference>
<organism evidence="1 2">
    <name type="scientific">Wenyingzhuangia marina</name>
    <dbReference type="NCBI Taxonomy" id="1195760"/>
    <lineage>
        <taxon>Bacteria</taxon>
        <taxon>Pseudomonadati</taxon>
        <taxon>Bacteroidota</taxon>
        <taxon>Flavobacteriia</taxon>
        <taxon>Flavobacteriales</taxon>
        <taxon>Flavobacteriaceae</taxon>
        <taxon>Wenyingzhuangia</taxon>
    </lineage>
</organism>
<reference evidence="2" key="1">
    <citation type="submission" date="2016-11" db="EMBL/GenBank/DDBJ databases">
        <authorList>
            <person name="Varghese N."/>
            <person name="Submissions S."/>
        </authorList>
    </citation>
    <scope>NUCLEOTIDE SEQUENCE [LARGE SCALE GENOMIC DNA]</scope>
    <source>
        <strain evidence="2">DSM 100572</strain>
    </source>
</reference>
<accession>A0A1M5VFJ1</accession>
<dbReference type="Proteomes" id="UP000184109">
    <property type="component" value="Unassembled WGS sequence"/>
</dbReference>
<dbReference type="InterPro" id="IPR053139">
    <property type="entry name" value="Surface_bspA-like"/>
</dbReference>
<dbReference type="SUPFAM" id="SSF52058">
    <property type="entry name" value="L domain-like"/>
    <property type="match status" value="1"/>
</dbReference>
<keyword evidence="2" id="KW-1185">Reference proteome</keyword>
<dbReference type="InterPro" id="IPR032675">
    <property type="entry name" value="LRR_dom_sf"/>
</dbReference>
<gene>
    <name evidence="1" type="ORF">SAMN05444281_1764</name>
</gene>
<dbReference type="STRING" id="1195760.SAMN05444281_1764"/>
<protein>
    <submittedName>
        <fullName evidence="1">Leucine rich repeat-containing protein</fullName>
    </submittedName>
</protein>
<evidence type="ECO:0000313" key="1">
    <source>
        <dbReference type="EMBL" id="SHH74017.1"/>
    </source>
</evidence>
<name>A0A1M5VFJ1_9FLAO</name>
<dbReference type="Gene3D" id="3.40.50.12480">
    <property type="match status" value="1"/>
</dbReference>
<dbReference type="OrthoDB" id="1147185at2"/>
<proteinExistence type="predicted"/>
<sequence length="227" mass="25009">MNTNTASPITSKKPIRFNTEGIAYEKTSEATVRVIKNLDNNYVGSITIPAAIVYNKTKYIVTEISETAFKGNENINSISIGDNIKTIKAFTFSYCKNLTSVTIPNSVCSIGESAFSASGLTSFTFPSAVTTIENYLFLGCKKLITIIIPNTITTIKEYSFSWCLQLTNLVCTIESPLAIHSNVFFETNTNLCKLEVPVKSIEAYQKANVWKSFKTIIATETVDTSNL</sequence>
<dbReference type="Gene3D" id="3.80.10.10">
    <property type="entry name" value="Ribonuclease Inhibitor"/>
    <property type="match status" value="1"/>
</dbReference>
<dbReference type="RefSeq" id="WP_073120597.1">
    <property type="nucleotide sequence ID" value="NZ_BMEN01000003.1"/>
</dbReference>